<sequence length="189" mass="22095">MLREQRESVHSRYFDCRGRFCKLERTARLEKNDKLLAASLAFCMQSLSLSRLPSAESMKLFLREIYKVGDSNKLSLIYSSPTLDFILQSSQIIRIYDSYEIRKASMQTNFITFVSRREKVETRFFFFHVFRQSDGSIVSYTRALYSKSGRRTQWLDACLFINIRAETAIAVDIVTYGHAEKHPCATFYT</sequence>
<evidence type="ECO:0000313" key="2">
    <source>
        <dbReference type="Proteomes" id="UP001430953"/>
    </source>
</evidence>
<gene>
    <name evidence="1" type="ORF">PUN28_006840</name>
</gene>
<dbReference type="Proteomes" id="UP001430953">
    <property type="component" value="Unassembled WGS sequence"/>
</dbReference>
<name>A0AAW2G5Z6_9HYME</name>
<proteinExistence type="predicted"/>
<accession>A0AAW2G5Z6</accession>
<evidence type="ECO:0000313" key="1">
    <source>
        <dbReference type="EMBL" id="KAL0121587.1"/>
    </source>
</evidence>
<reference evidence="1 2" key="1">
    <citation type="submission" date="2023-03" db="EMBL/GenBank/DDBJ databases">
        <title>High recombination rates correlate with genetic variation in Cardiocondyla obscurior ants.</title>
        <authorList>
            <person name="Errbii M."/>
        </authorList>
    </citation>
    <scope>NUCLEOTIDE SEQUENCE [LARGE SCALE GENOMIC DNA]</scope>
    <source>
        <strain evidence="1">Alpha-2009</strain>
        <tissue evidence="1">Whole body</tissue>
    </source>
</reference>
<organism evidence="1 2">
    <name type="scientific">Cardiocondyla obscurior</name>
    <dbReference type="NCBI Taxonomy" id="286306"/>
    <lineage>
        <taxon>Eukaryota</taxon>
        <taxon>Metazoa</taxon>
        <taxon>Ecdysozoa</taxon>
        <taxon>Arthropoda</taxon>
        <taxon>Hexapoda</taxon>
        <taxon>Insecta</taxon>
        <taxon>Pterygota</taxon>
        <taxon>Neoptera</taxon>
        <taxon>Endopterygota</taxon>
        <taxon>Hymenoptera</taxon>
        <taxon>Apocrita</taxon>
        <taxon>Aculeata</taxon>
        <taxon>Formicoidea</taxon>
        <taxon>Formicidae</taxon>
        <taxon>Myrmicinae</taxon>
        <taxon>Cardiocondyla</taxon>
    </lineage>
</organism>
<protein>
    <submittedName>
        <fullName evidence="1">Uncharacterized protein</fullName>
    </submittedName>
</protein>
<dbReference type="AlphaFoldDB" id="A0AAW2G5Z6"/>
<comment type="caution">
    <text evidence="1">The sequence shown here is derived from an EMBL/GenBank/DDBJ whole genome shotgun (WGS) entry which is preliminary data.</text>
</comment>
<keyword evidence="2" id="KW-1185">Reference proteome</keyword>
<dbReference type="EMBL" id="JADYXP020000006">
    <property type="protein sequence ID" value="KAL0121587.1"/>
    <property type="molecule type" value="Genomic_DNA"/>
</dbReference>